<dbReference type="Proteomes" id="UP000663833">
    <property type="component" value="Unassembled WGS sequence"/>
</dbReference>
<evidence type="ECO:0000313" key="12">
    <source>
        <dbReference type="EMBL" id="CAF4715416.1"/>
    </source>
</evidence>
<dbReference type="PROSITE" id="PS50089">
    <property type="entry name" value="ZF_RING_2"/>
    <property type="match status" value="1"/>
</dbReference>
<gene>
    <name evidence="9" type="ORF">FME351_LOCUS26709</name>
    <name evidence="8" type="ORF">GRG538_LOCUS11127</name>
    <name evidence="10" type="ORF">HFQ381_LOCUS25781</name>
    <name evidence="7" type="ORF">LUA448_LOCUS7694</name>
    <name evidence="12" type="ORF">QYT958_LOCUS18626</name>
    <name evidence="13" type="ORF">TOA249_LOCUS25808</name>
    <name evidence="11" type="ORF">TSG867_LOCUS25612</name>
</gene>
<keyword evidence="1" id="KW-0479">Metal-binding</keyword>
<protein>
    <recommendedName>
        <fullName evidence="6">RING-type domain-containing protein</fullName>
    </recommendedName>
</protein>
<evidence type="ECO:0000256" key="3">
    <source>
        <dbReference type="ARBA" id="ARBA00022833"/>
    </source>
</evidence>
<dbReference type="EMBL" id="CAJOBQ010002538">
    <property type="protein sequence ID" value="CAF4565725.1"/>
    <property type="molecule type" value="Genomic_DNA"/>
</dbReference>
<dbReference type="InterPro" id="IPR001841">
    <property type="entry name" value="Znf_RING"/>
</dbReference>
<dbReference type="EMBL" id="CAJNYT010001470">
    <property type="protein sequence ID" value="CAF3413416.1"/>
    <property type="molecule type" value="Genomic_DNA"/>
</dbReference>
<dbReference type="Proteomes" id="UP000663838">
    <property type="component" value="Unassembled WGS sequence"/>
</dbReference>
<evidence type="ECO:0000313" key="11">
    <source>
        <dbReference type="EMBL" id="CAF4565725.1"/>
    </source>
</evidence>
<dbReference type="InterPro" id="IPR017907">
    <property type="entry name" value="Znf_RING_CS"/>
</dbReference>
<keyword evidence="3" id="KW-0862">Zinc</keyword>
<organism evidence="7 14">
    <name type="scientific">Rotaria socialis</name>
    <dbReference type="NCBI Taxonomy" id="392032"/>
    <lineage>
        <taxon>Eukaryota</taxon>
        <taxon>Metazoa</taxon>
        <taxon>Spiralia</taxon>
        <taxon>Gnathifera</taxon>
        <taxon>Rotifera</taxon>
        <taxon>Eurotatoria</taxon>
        <taxon>Bdelloidea</taxon>
        <taxon>Philodinida</taxon>
        <taxon>Philodinidae</taxon>
        <taxon>Rotaria</taxon>
    </lineage>
</organism>
<dbReference type="Pfam" id="PF00097">
    <property type="entry name" value="zf-C3HC4"/>
    <property type="match status" value="1"/>
</dbReference>
<name>A0A817SH04_9BILA</name>
<keyword evidence="2 4" id="KW-0863">Zinc-finger</keyword>
<dbReference type="SMART" id="SM00184">
    <property type="entry name" value="RING"/>
    <property type="match status" value="1"/>
</dbReference>
<dbReference type="AlphaFoldDB" id="A0A817SH04"/>
<dbReference type="EMBL" id="CAJNYD010000784">
    <property type="protein sequence ID" value="CAF3296763.1"/>
    <property type="molecule type" value="Genomic_DNA"/>
</dbReference>
<dbReference type="EMBL" id="CAJNYU010003614">
    <property type="protein sequence ID" value="CAF3686013.1"/>
    <property type="molecule type" value="Genomic_DNA"/>
</dbReference>
<dbReference type="Proteomes" id="UP000663851">
    <property type="component" value="Unassembled WGS sequence"/>
</dbReference>
<dbReference type="EMBL" id="CAJOBS010002873">
    <property type="protein sequence ID" value="CAF4837853.1"/>
    <property type="molecule type" value="Genomic_DNA"/>
</dbReference>
<evidence type="ECO:0000256" key="1">
    <source>
        <dbReference type="ARBA" id="ARBA00022723"/>
    </source>
</evidence>
<dbReference type="GO" id="GO:0008270">
    <property type="term" value="F:zinc ion binding"/>
    <property type="evidence" value="ECO:0007669"/>
    <property type="project" value="UniProtKB-KW"/>
</dbReference>
<dbReference type="Proteomes" id="UP000663862">
    <property type="component" value="Unassembled WGS sequence"/>
</dbReference>
<evidence type="ECO:0000259" key="6">
    <source>
        <dbReference type="PROSITE" id="PS50089"/>
    </source>
</evidence>
<feature type="coiled-coil region" evidence="5">
    <location>
        <begin position="139"/>
        <end position="173"/>
    </location>
</feature>
<reference evidence="7" key="1">
    <citation type="submission" date="2021-02" db="EMBL/GenBank/DDBJ databases">
        <authorList>
            <person name="Nowell W R."/>
        </authorList>
    </citation>
    <scope>NUCLEOTIDE SEQUENCE</scope>
</reference>
<dbReference type="Proteomes" id="UP000663869">
    <property type="component" value="Unassembled WGS sequence"/>
</dbReference>
<dbReference type="EMBL" id="CAJOBO010002954">
    <property type="protein sequence ID" value="CAF4475384.1"/>
    <property type="molecule type" value="Genomic_DNA"/>
</dbReference>
<proteinExistence type="predicted"/>
<comment type="caution">
    <text evidence="7">The sequence shown here is derived from an EMBL/GenBank/DDBJ whole genome shotgun (WGS) entry which is preliminary data.</text>
</comment>
<dbReference type="Gene3D" id="3.30.40.10">
    <property type="entry name" value="Zinc/RING finger domain, C3HC4 (zinc finger)"/>
    <property type="match status" value="2"/>
</dbReference>
<dbReference type="Proteomes" id="UP000663872">
    <property type="component" value="Unassembled WGS sequence"/>
</dbReference>
<evidence type="ECO:0000256" key="4">
    <source>
        <dbReference type="PROSITE-ProRule" id="PRU00175"/>
    </source>
</evidence>
<dbReference type="EMBL" id="CAJOBR010002965">
    <property type="protein sequence ID" value="CAF4715416.1"/>
    <property type="molecule type" value="Genomic_DNA"/>
</dbReference>
<dbReference type="PROSITE" id="PS00518">
    <property type="entry name" value="ZF_RING_1"/>
    <property type="match status" value="1"/>
</dbReference>
<accession>A0A817SH04</accession>
<dbReference type="InterPro" id="IPR013083">
    <property type="entry name" value="Znf_RING/FYVE/PHD"/>
</dbReference>
<evidence type="ECO:0000313" key="13">
    <source>
        <dbReference type="EMBL" id="CAF4837853.1"/>
    </source>
</evidence>
<evidence type="ECO:0000313" key="8">
    <source>
        <dbReference type="EMBL" id="CAF3413416.1"/>
    </source>
</evidence>
<evidence type="ECO:0000313" key="14">
    <source>
        <dbReference type="Proteomes" id="UP000663833"/>
    </source>
</evidence>
<evidence type="ECO:0000313" key="7">
    <source>
        <dbReference type="EMBL" id="CAF3296763.1"/>
    </source>
</evidence>
<dbReference type="SUPFAM" id="SSF49599">
    <property type="entry name" value="TRAF domain-like"/>
    <property type="match status" value="1"/>
</dbReference>
<evidence type="ECO:0000256" key="5">
    <source>
        <dbReference type="SAM" id="Coils"/>
    </source>
</evidence>
<evidence type="ECO:0000313" key="9">
    <source>
        <dbReference type="EMBL" id="CAF3686013.1"/>
    </source>
</evidence>
<dbReference type="Proteomes" id="UP000663848">
    <property type="component" value="Unassembled WGS sequence"/>
</dbReference>
<feature type="domain" description="RING-type" evidence="6">
    <location>
        <begin position="20"/>
        <end position="59"/>
    </location>
</feature>
<dbReference type="PANTHER" id="PTHR10131">
    <property type="entry name" value="TNF RECEPTOR ASSOCIATED FACTOR"/>
    <property type="match status" value="1"/>
</dbReference>
<keyword evidence="5" id="KW-0175">Coiled coil</keyword>
<dbReference type="PANTHER" id="PTHR10131:SF94">
    <property type="entry name" value="TNF RECEPTOR-ASSOCIATED FACTOR 4"/>
    <property type="match status" value="1"/>
</dbReference>
<dbReference type="SUPFAM" id="SSF57850">
    <property type="entry name" value="RING/U-box"/>
    <property type="match status" value="1"/>
</dbReference>
<sequence>MSNIQYEYIDESSIDENYKCLICNEPFQHPVTTPCDHSYCQECIEHWLDEGYSTCPACRQPSSINNLKPVTTRLVLNILDRLQVKCLECGQCGIQRGNFNDHIAKICPKGTILCSASDIKCPWSGQRDQLQEHLINCSYEKLRSVLDCLINTNRTLEDQIQILSNQVQILQTTVQKPSRRLITFNKLFNIDKKIDSGTLSESYEGLRWINVWYMHEQWIKANHAQSGWENAFTNGHVCIVFNGKGNSMSICTKRQGKGTFSLISFEATAAWLDNLQVNLIGRRAKENLYSTTVILQYDASQVFNLGWNDIDEIEFIPINGTSHPGIEYTEKYFALTWILID</sequence>
<dbReference type="InterPro" id="IPR018957">
    <property type="entry name" value="Znf_C3HC4_RING-type"/>
</dbReference>
<evidence type="ECO:0000256" key="2">
    <source>
        <dbReference type="ARBA" id="ARBA00022771"/>
    </source>
</evidence>
<evidence type="ECO:0000313" key="10">
    <source>
        <dbReference type="EMBL" id="CAF4475384.1"/>
    </source>
</evidence>